<name>A0A7E4UMM0_PANRE</name>
<dbReference type="AlphaFoldDB" id="A0A7E4UMM0"/>
<evidence type="ECO:0000313" key="2">
    <source>
        <dbReference type="WBParaSite" id="Pan_g10316.t1"/>
    </source>
</evidence>
<dbReference type="WBParaSite" id="Pan_g10316.t1">
    <property type="protein sequence ID" value="Pan_g10316.t1"/>
    <property type="gene ID" value="Pan_g10316"/>
</dbReference>
<reference evidence="1" key="1">
    <citation type="journal article" date="2013" name="Genetics">
        <title>The draft genome and transcriptome of Panagrellus redivivus are shaped by the harsh demands of a free-living lifestyle.</title>
        <authorList>
            <person name="Srinivasan J."/>
            <person name="Dillman A.R."/>
            <person name="Macchietto M.G."/>
            <person name="Heikkinen L."/>
            <person name="Lakso M."/>
            <person name="Fracchia K.M."/>
            <person name="Antoshechkin I."/>
            <person name="Mortazavi A."/>
            <person name="Wong G."/>
            <person name="Sternberg P.W."/>
        </authorList>
    </citation>
    <scope>NUCLEOTIDE SEQUENCE [LARGE SCALE GENOMIC DNA]</scope>
    <source>
        <strain evidence="1">MT8872</strain>
    </source>
</reference>
<dbReference type="Proteomes" id="UP000492821">
    <property type="component" value="Unassembled WGS sequence"/>
</dbReference>
<sequence>MMNNSRVELAFGWLKNVITIIGTGLVSSVKCGSSSDRKKSLAERSYHQRKAWPSTANFLDEFSKKTFSQSVSETSFRCSAEQSGYSYAGIVPLKWCGRTWHIEL</sequence>
<reference evidence="2" key="2">
    <citation type="submission" date="2020-10" db="UniProtKB">
        <authorList>
            <consortium name="WormBaseParasite"/>
        </authorList>
    </citation>
    <scope>IDENTIFICATION</scope>
</reference>
<accession>A0A7E4UMM0</accession>
<evidence type="ECO:0000313" key="1">
    <source>
        <dbReference type="Proteomes" id="UP000492821"/>
    </source>
</evidence>
<keyword evidence="1" id="KW-1185">Reference proteome</keyword>
<proteinExistence type="predicted"/>
<protein>
    <submittedName>
        <fullName evidence="2">Transposase</fullName>
    </submittedName>
</protein>
<organism evidence="1 2">
    <name type="scientific">Panagrellus redivivus</name>
    <name type="common">Microworm</name>
    <dbReference type="NCBI Taxonomy" id="6233"/>
    <lineage>
        <taxon>Eukaryota</taxon>
        <taxon>Metazoa</taxon>
        <taxon>Ecdysozoa</taxon>
        <taxon>Nematoda</taxon>
        <taxon>Chromadorea</taxon>
        <taxon>Rhabditida</taxon>
        <taxon>Tylenchina</taxon>
        <taxon>Panagrolaimomorpha</taxon>
        <taxon>Panagrolaimoidea</taxon>
        <taxon>Panagrolaimidae</taxon>
        <taxon>Panagrellus</taxon>
    </lineage>
</organism>